<organism evidence="13 14">
    <name type="scientific">Candidatus Woesebacteria bacterium RIFCSPHIGHO2_01_FULL_37_10</name>
    <dbReference type="NCBI Taxonomy" id="1802489"/>
    <lineage>
        <taxon>Bacteria</taxon>
        <taxon>Candidatus Woeseibacteriota</taxon>
    </lineage>
</organism>
<evidence type="ECO:0000256" key="8">
    <source>
        <dbReference type="ARBA" id="ARBA00023136"/>
    </source>
</evidence>
<gene>
    <name evidence="13" type="ORF">A2685_00910</name>
</gene>
<evidence type="ECO:0000256" key="7">
    <source>
        <dbReference type="ARBA" id="ARBA00022989"/>
    </source>
</evidence>
<dbReference type="GO" id="GO:0071555">
    <property type="term" value="P:cell wall organization"/>
    <property type="evidence" value="ECO:0007669"/>
    <property type="project" value="TreeGrafter"/>
</dbReference>
<comment type="caution">
    <text evidence="13">The sequence shown here is derived from an EMBL/GenBank/DDBJ whole genome shotgun (WGS) entry which is preliminary data.</text>
</comment>
<dbReference type="InterPro" id="IPR050515">
    <property type="entry name" value="Beta-lactam/transpept"/>
</dbReference>
<dbReference type="InterPro" id="IPR036138">
    <property type="entry name" value="PBP_dimer_sf"/>
</dbReference>
<evidence type="ECO:0000256" key="6">
    <source>
        <dbReference type="ARBA" id="ARBA00022984"/>
    </source>
</evidence>
<evidence type="ECO:0000256" key="9">
    <source>
        <dbReference type="ARBA" id="ARBA00023316"/>
    </source>
</evidence>
<dbReference type="GO" id="GO:0005886">
    <property type="term" value="C:plasma membrane"/>
    <property type="evidence" value="ECO:0007669"/>
    <property type="project" value="TreeGrafter"/>
</dbReference>
<keyword evidence="5" id="KW-0133">Cell shape</keyword>
<dbReference type="EMBL" id="MGGB01000061">
    <property type="protein sequence ID" value="OGM18007.1"/>
    <property type="molecule type" value="Genomic_DNA"/>
</dbReference>
<dbReference type="InterPro" id="IPR005311">
    <property type="entry name" value="PBP_dimer"/>
</dbReference>
<feature type="transmembrane region" description="Helical" evidence="10">
    <location>
        <begin position="12"/>
        <end position="29"/>
    </location>
</feature>
<keyword evidence="4 10" id="KW-0812">Transmembrane</keyword>
<dbReference type="Pfam" id="PF00905">
    <property type="entry name" value="Transpeptidase"/>
    <property type="match status" value="1"/>
</dbReference>
<evidence type="ECO:0008006" key="15">
    <source>
        <dbReference type="Google" id="ProtNLM"/>
    </source>
</evidence>
<accession>A0A1F7XSJ7</accession>
<dbReference type="PANTHER" id="PTHR30627">
    <property type="entry name" value="PEPTIDOGLYCAN D,D-TRANSPEPTIDASE"/>
    <property type="match status" value="1"/>
</dbReference>
<dbReference type="Gene3D" id="3.90.1310.10">
    <property type="entry name" value="Penicillin-binding protein 2a (Domain 2)"/>
    <property type="match status" value="1"/>
</dbReference>
<dbReference type="AlphaFoldDB" id="A0A1F7XSJ7"/>
<dbReference type="Proteomes" id="UP000178446">
    <property type="component" value="Unassembled WGS sequence"/>
</dbReference>
<name>A0A1F7XSJ7_9BACT</name>
<keyword evidence="3" id="KW-1003">Cell membrane</keyword>
<dbReference type="SUPFAM" id="SSF56519">
    <property type="entry name" value="Penicillin binding protein dimerisation domain"/>
    <property type="match status" value="1"/>
</dbReference>
<evidence type="ECO:0000256" key="3">
    <source>
        <dbReference type="ARBA" id="ARBA00022475"/>
    </source>
</evidence>
<dbReference type="InterPro" id="IPR012338">
    <property type="entry name" value="Beta-lactam/transpept-like"/>
</dbReference>
<reference evidence="13 14" key="1">
    <citation type="journal article" date="2016" name="Nat. Commun.">
        <title>Thousands of microbial genomes shed light on interconnected biogeochemical processes in an aquifer system.</title>
        <authorList>
            <person name="Anantharaman K."/>
            <person name="Brown C.T."/>
            <person name="Hug L.A."/>
            <person name="Sharon I."/>
            <person name="Castelle C.J."/>
            <person name="Probst A.J."/>
            <person name="Thomas B.C."/>
            <person name="Singh A."/>
            <person name="Wilkins M.J."/>
            <person name="Karaoz U."/>
            <person name="Brodie E.L."/>
            <person name="Williams K.H."/>
            <person name="Hubbard S.S."/>
            <person name="Banfield J.F."/>
        </authorList>
    </citation>
    <scope>NUCLEOTIDE SEQUENCE [LARGE SCALE GENOMIC DNA]</scope>
</reference>
<evidence type="ECO:0000256" key="10">
    <source>
        <dbReference type="SAM" id="Phobius"/>
    </source>
</evidence>
<keyword evidence="9" id="KW-0961">Cell wall biogenesis/degradation</keyword>
<feature type="domain" description="Penicillin-binding protein dimerisation" evidence="12">
    <location>
        <begin position="102"/>
        <end position="184"/>
    </location>
</feature>
<keyword evidence="7 10" id="KW-1133">Transmembrane helix</keyword>
<evidence type="ECO:0000313" key="13">
    <source>
        <dbReference type="EMBL" id="OGM18007.1"/>
    </source>
</evidence>
<evidence type="ECO:0000259" key="12">
    <source>
        <dbReference type="Pfam" id="PF03717"/>
    </source>
</evidence>
<keyword evidence="6" id="KW-0573">Peptidoglycan synthesis</keyword>
<dbReference type="InterPro" id="IPR001460">
    <property type="entry name" value="PCN-bd_Tpept"/>
</dbReference>
<evidence type="ECO:0000256" key="1">
    <source>
        <dbReference type="ARBA" id="ARBA00004167"/>
    </source>
</evidence>
<sequence>MQTYLETKSESWLIWFLRGLVILVFLIIVGRLTDLQIIKGEYYRSLAEGNRVRRVPIHAARGKILARGGEAMVGNKEVKKRILFDSQGFIKSKDLEGANADEIISEWEREYYLSDNLAHVSGYLGEASEEEVGKVKAQCPSLGPSRLGSWVGRSGIEQEYDCLLRGIDGEELIEVDTQGNKVRTLGIKKPISGGDIKTNIDFGLQEKISQLMSGKNGAVVVQDSRGEVIALYSSPSFNPNIFVQDVRGKEVELVLNDKNLPMFNRVIGGIFHPGSVFKPIVAISALEEEKIDKDFSYTDTGKIAFDTAYGSFSFSNWYYTQYGGVEGEIKLPRAIARSTDTFFYKVGEIAGVEVIDKWASKFGLDSKTGVDLPGEVDGLIPSPEWKLKVKGERWFLGNTYHISIGQGDVAITPLGLNNAITAIAAGGKVCTPSIFNSVMPTENDVGNLVSVQKVAKGDCKNLGIAKGNIDLVKEGMVQACSSGGTGYTFFDFEEKHEGIKVACKTGTAEVGDGTKDTHAWFSVFAPYDDPQIIATVLVERGGEGSKVAGPIAREIFDYWFKDNMTVN</sequence>
<dbReference type="SUPFAM" id="SSF56601">
    <property type="entry name" value="beta-lactamase/transpeptidase-like"/>
    <property type="match status" value="1"/>
</dbReference>
<comment type="subcellular location">
    <subcellularLocation>
        <location evidence="2">Cell membrane</location>
    </subcellularLocation>
    <subcellularLocation>
        <location evidence="1">Membrane</location>
        <topology evidence="1">Single-pass membrane protein</topology>
    </subcellularLocation>
</comment>
<evidence type="ECO:0000313" key="14">
    <source>
        <dbReference type="Proteomes" id="UP000178446"/>
    </source>
</evidence>
<dbReference type="Pfam" id="PF03717">
    <property type="entry name" value="PBP_dimer"/>
    <property type="match status" value="1"/>
</dbReference>
<dbReference type="GO" id="GO:0008658">
    <property type="term" value="F:penicillin binding"/>
    <property type="evidence" value="ECO:0007669"/>
    <property type="project" value="InterPro"/>
</dbReference>
<evidence type="ECO:0000256" key="2">
    <source>
        <dbReference type="ARBA" id="ARBA00004236"/>
    </source>
</evidence>
<keyword evidence="8 10" id="KW-0472">Membrane</keyword>
<protein>
    <recommendedName>
        <fullName evidence="15">Penicillin-binding protein 2</fullName>
    </recommendedName>
</protein>
<dbReference type="Gene3D" id="3.40.710.10">
    <property type="entry name" value="DD-peptidase/beta-lactamase superfamily"/>
    <property type="match status" value="1"/>
</dbReference>
<dbReference type="PANTHER" id="PTHR30627:SF2">
    <property type="entry name" value="PEPTIDOGLYCAN D,D-TRANSPEPTIDASE MRDA"/>
    <property type="match status" value="1"/>
</dbReference>
<feature type="domain" description="Penicillin-binding protein transpeptidase" evidence="11">
    <location>
        <begin position="218"/>
        <end position="556"/>
    </location>
</feature>
<evidence type="ECO:0000256" key="5">
    <source>
        <dbReference type="ARBA" id="ARBA00022960"/>
    </source>
</evidence>
<evidence type="ECO:0000256" key="4">
    <source>
        <dbReference type="ARBA" id="ARBA00022692"/>
    </source>
</evidence>
<proteinExistence type="predicted"/>
<evidence type="ECO:0000259" key="11">
    <source>
        <dbReference type="Pfam" id="PF00905"/>
    </source>
</evidence>